<comment type="caution">
    <text evidence="2">The sequence shown here is derived from an EMBL/GenBank/DDBJ whole genome shotgun (WGS) entry which is preliminary data.</text>
</comment>
<dbReference type="Proteomes" id="UP000003704">
    <property type="component" value="Unassembled WGS sequence"/>
</dbReference>
<dbReference type="EMBL" id="AKGD01000001">
    <property type="protein sequence ID" value="EIT70513.1"/>
    <property type="molecule type" value="Genomic_DNA"/>
</dbReference>
<dbReference type="AlphaFoldDB" id="I8T9N2"/>
<accession>I8T9N2</accession>
<feature type="region of interest" description="Disordered" evidence="1">
    <location>
        <begin position="1"/>
        <end position="42"/>
    </location>
</feature>
<sequence length="42" mass="4525">MSALTSASVYTTDEPTRDHLGLPLLPDPPLLLRTPPLLPGEE</sequence>
<proteinExistence type="predicted"/>
<gene>
    <name evidence="2" type="ORF">WQQ_06500</name>
</gene>
<keyword evidence="3" id="KW-1185">Reference proteome</keyword>
<name>I8T9N2_9GAMM</name>
<reference evidence="2 3" key="1">
    <citation type="journal article" date="2012" name="J. Bacteriol.">
        <title>Genome Sequence of n-Alkane-Degrading Hydrocarboniphaga effusa Strain AP103T (ATCC BAA-332T).</title>
        <authorList>
            <person name="Chang H.K."/>
            <person name="Zylstra G.J."/>
            <person name="Chae J.C."/>
        </authorList>
    </citation>
    <scope>NUCLEOTIDE SEQUENCE [LARGE SCALE GENOMIC DNA]</scope>
    <source>
        <strain evidence="2 3">AP103</strain>
    </source>
</reference>
<feature type="compositionally biased region" description="Polar residues" evidence="1">
    <location>
        <begin position="1"/>
        <end position="13"/>
    </location>
</feature>
<protein>
    <submittedName>
        <fullName evidence="2">Uncharacterized protein</fullName>
    </submittedName>
</protein>
<evidence type="ECO:0000256" key="1">
    <source>
        <dbReference type="SAM" id="MobiDB-lite"/>
    </source>
</evidence>
<organism evidence="2 3">
    <name type="scientific">Hydrocarboniphaga effusa AP103</name>
    <dbReference type="NCBI Taxonomy" id="1172194"/>
    <lineage>
        <taxon>Bacteria</taxon>
        <taxon>Pseudomonadati</taxon>
        <taxon>Pseudomonadota</taxon>
        <taxon>Gammaproteobacteria</taxon>
        <taxon>Nevskiales</taxon>
        <taxon>Nevskiaceae</taxon>
        <taxon>Hydrocarboniphaga</taxon>
    </lineage>
</organism>
<evidence type="ECO:0000313" key="2">
    <source>
        <dbReference type="EMBL" id="EIT70513.1"/>
    </source>
</evidence>
<evidence type="ECO:0000313" key="3">
    <source>
        <dbReference type="Proteomes" id="UP000003704"/>
    </source>
</evidence>